<sequence>MQANPVEWIFLVSSLCMEILSAACDQASSPSTPRYSLFGMLLAIAALLTCIWELIYKGRKKDVGWRKRGCYMLFGYAIETYGLVGGIAQCVCSIIQYVYYIRRADTPIKMSLLPAIFLICLITARLSRKQMQTIDETNEHINTEWYSSCDYTNGRIYLLKRMRKRHELRGLRGKKEGEGGMMREEEKSGTEMVGKDEEKDKIIIKY</sequence>
<evidence type="ECO:0000256" key="1">
    <source>
        <dbReference type="SAM" id="MobiDB-lite"/>
    </source>
</evidence>
<keyword evidence="5" id="KW-1185">Reference proteome</keyword>
<feature type="signal peptide" evidence="3">
    <location>
        <begin position="1"/>
        <end position="22"/>
    </location>
</feature>
<dbReference type="Proteomes" id="UP000327157">
    <property type="component" value="Unassembled WGS sequence"/>
</dbReference>
<gene>
    <name evidence="4" type="ORF">D8674_036701</name>
</gene>
<name>A0A5N5I431_9ROSA</name>
<keyword evidence="2" id="KW-0472">Membrane</keyword>
<feature type="region of interest" description="Disordered" evidence="1">
    <location>
        <begin position="173"/>
        <end position="196"/>
    </location>
</feature>
<evidence type="ECO:0000256" key="3">
    <source>
        <dbReference type="SAM" id="SignalP"/>
    </source>
</evidence>
<keyword evidence="3" id="KW-0732">Signal</keyword>
<keyword evidence="2" id="KW-1133">Transmembrane helix</keyword>
<evidence type="ECO:0000313" key="4">
    <source>
        <dbReference type="EMBL" id="KAB2634965.1"/>
    </source>
</evidence>
<reference evidence="4 5" key="1">
    <citation type="submission" date="2019-09" db="EMBL/GenBank/DDBJ databases">
        <authorList>
            <person name="Ou C."/>
        </authorList>
    </citation>
    <scope>NUCLEOTIDE SEQUENCE [LARGE SCALE GENOMIC DNA]</scope>
    <source>
        <strain evidence="4">S2</strain>
        <tissue evidence="4">Leaf</tissue>
    </source>
</reference>
<dbReference type="PANTHER" id="PTHR48473:SF1">
    <property type="entry name" value="TIR DOMAIN-CONTAINING PROTEIN"/>
    <property type="match status" value="1"/>
</dbReference>
<proteinExistence type="predicted"/>
<evidence type="ECO:0000256" key="2">
    <source>
        <dbReference type="SAM" id="Phobius"/>
    </source>
</evidence>
<dbReference type="PANTHER" id="PTHR48473">
    <property type="entry name" value="TIR DOMAIN-CONTAINING PROTEIN"/>
    <property type="match status" value="1"/>
</dbReference>
<feature type="chain" id="PRO_5024425643" evidence="3">
    <location>
        <begin position="23"/>
        <end position="206"/>
    </location>
</feature>
<dbReference type="AlphaFoldDB" id="A0A5N5I431"/>
<feature type="transmembrane region" description="Helical" evidence="2">
    <location>
        <begin position="35"/>
        <end position="55"/>
    </location>
</feature>
<reference evidence="4 5" key="2">
    <citation type="submission" date="2019-11" db="EMBL/GenBank/DDBJ databases">
        <title>A de novo genome assembly of a pear dwarfing rootstock.</title>
        <authorList>
            <person name="Wang F."/>
            <person name="Wang J."/>
            <person name="Li S."/>
            <person name="Zhang Y."/>
            <person name="Fang M."/>
            <person name="Ma L."/>
            <person name="Zhao Y."/>
            <person name="Jiang S."/>
        </authorList>
    </citation>
    <scope>NUCLEOTIDE SEQUENCE [LARGE SCALE GENOMIC DNA]</scope>
    <source>
        <strain evidence="4">S2</strain>
        <tissue evidence="4">Leaf</tissue>
    </source>
</reference>
<dbReference type="OrthoDB" id="1166453at2759"/>
<comment type="caution">
    <text evidence="4">The sequence shown here is derived from an EMBL/GenBank/DDBJ whole genome shotgun (WGS) entry which is preliminary data.</text>
</comment>
<feature type="transmembrane region" description="Helical" evidence="2">
    <location>
        <begin position="106"/>
        <end position="124"/>
    </location>
</feature>
<feature type="transmembrane region" description="Helical" evidence="2">
    <location>
        <begin position="76"/>
        <end position="100"/>
    </location>
</feature>
<evidence type="ECO:0000313" key="5">
    <source>
        <dbReference type="Proteomes" id="UP000327157"/>
    </source>
</evidence>
<organism evidence="4 5">
    <name type="scientific">Pyrus ussuriensis x Pyrus communis</name>
    <dbReference type="NCBI Taxonomy" id="2448454"/>
    <lineage>
        <taxon>Eukaryota</taxon>
        <taxon>Viridiplantae</taxon>
        <taxon>Streptophyta</taxon>
        <taxon>Embryophyta</taxon>
        <taxon>Tracheophyta</taxon>
        <taxon>Spermatophyta</taxon>
        <taxon>Magnoliopsida</taxon>
        <taxon>eudicotyledons</taxon>
        <taxon>Gunneridae</taxon>
        <taxon>Pentapetalae</taxon>
        <taxon>rosids</taxon>
        <taxon>fabids</taxon>
        <taxon>Rosales</taxon>
        <taxon>Rosaceae</taxon>
        <taxon>Amygdaloideae</taxon>
        <taxon>Maleae</taxon>
        <taxon>Pyrus</taxon>
    </lineage>
</organism>
<protein>
    <submittedName>
        <fullName evidence="4">TMV resistance protein N-like</fullName>
    </submittedName>
</protein>
<dbReference type="EMBL" id="SMOL01000007">
    <property type="protein sequence ID" value="KAB2634965.1"/>
    <property type="molecule type" value="Genomic_DNA"/>
</dbReference>
<accession>A0A5N5I431</accession>
<keyword evidence="2" id="KW-0812">Transmembrane</keyword>